<evidence type="ECO:0000313" key="5">
    <source>
        <dbReference type="Proteomes" id="UP000250222"/>
    </source>
</evidence>
<dbReference type="PANTHER" id="PTHR30061:SF50">
    <property type="entry name" value="MALTOSE_MALTODEXTRIN-BINDING PERIPLASMIC PROTEIN"/>
    <property type="match status" value="1"/>
</dbReference>
<name>A0A2Y9ARF7_9MICO</name>
<sequence length="440" mass="46177">MNNRRTRIGIALAAALALTACSNDDGASSGSGDGEGGGEITVWAHQGQESEVTALQSAVDGFNSSQEEYTATLQLVPEADYTSTVTTTGADSLPDVLEYDGPMMASLVYAGKLAPVGDLVSAETLDNQTDSALAQNTYPSDGEVYGVSQFDASLGIYASASMLEAAGVDYPQGLEDAWTVEEFEAALEALAAEDEDGQVLDIKENYGAEWPTYGFLPVAWSTGQNIIADNTADGNLNSPEVVAAVERFAGWREYIDPNTDDAAFVDGRVAMSWVGHWMYNPYAEALGEDLVVLPLPDFGAGPKSGQGSWAWGVNPESDNAEGAAAFLDFLTTDEQVAAMTEANAAPPATTTVLESSELYGADGPLAIFAESLQATCGDAVPSEDCVAVPRPITPAYPVISQQFSEAFFGAYEGGDAQELLDTAARTIDLDFQDNDGYGLS</sequence>
<dbReference type="SUPFAM" id="SSF53850">
    <property type="entry name" value="Periplasmic binding protein-like II"/>
    <property type="match status" value="1"/>
</dbReference>
<proteinExistence type="inferred from homology"/>
<keyword evidence="5" id="KW-1185">Reference proteome</keyword>
<gene>
    <name evidence="4" type="ORF">SAMN05216184_12019</name>
</gene>
<organism evidence="4 5">
    <name type="scientific">Georgenia satyanarayanai</name>
    <dbReference type="NCBI Taxonomy" id="860221"/>
    <lineage>
        <taxon>Bacteria</taxon>
        <taxon>Bacillati</taxon>
        <taxon>Actinomycetota</taxon>
        <taxon>Actinomycetes</taxon>
        <taxon>Micrococcales</taxon>
        <taxon>Bogoriellaceae</taxon>
        <taxon>Georgenia</taxon>
    </lineage>
</organism>
<dbReference type="PROSITE" id="PS51257">
    <property type="entry name" value="PROKAR_LIPOPROTEIN"/>
    <property type="match status" value="1"/>
</dbReference>
<dbReference type="EMBL" id="UETB01000020">
    <property type="protein sequence ID" value="SSA47041.1"/>
    <property type="molecule type" value="Genomic_DNA"/>
</dbReference>
<dbReference type="Proteomes" id="UP000250222">
    <property type="component" value="Unassembled WGS sequence"/>
</dbReference>
<comment type="similarity">
    <text evidence="1">Belongs to the bacterial solute-binding protein 1 family.</text>
</comment>
<evidence type="ECO:0000256" key="2">
    <source>
        <dbReference type="ARBA" id="ARBA00022448"/>
    </source>
</evidence>
<protein>
    <submittedName>
        <fullName evidence="4">Carbohydrate ABC transporter substrate-binding protein, CUT1 family</fullName>
    </submittedName>
</protein>
<evidence type="ECO:0000256" key="3">
    <source>
        <dbReference type="ARBA" id="ARBA00022729"/>
    </source>
</evidence>
<dbReference type="GO" id="GO:0055052">
    <property type="term" value="C:ATP-binding cassette (ABC) transporter complex, substrate-binding subunit-containing"/>
    <property type="evidence" value="ECO:0007669"/>
    <property type="project" value="TreeGrafter"/>
</dbReference>
<keyword evidence="2" id="KW-0813">Transport</keyword>
<dbReference type="RefSeq" id="WP_110853823.1">
    <property type="nucleotide sequence ID" value="NZ_QKLZ01000020.1"/>
</dbReference>
<evidence type="ECO:0000313" key="4">
    <source>
        <dbReference type="EMBL" id="SSA47041.1"/>
    </source>
</evidence>
<dbReference type="Gene3D" id="3.40.190.10">
    <property type="entry name" value="Periplasmic binding protein-like II"/>
    <property type="match status" value="1"/>
</dbReference>
<keyword evidence="3" id="KW-0732">Signal</keyword>
<dbReference type="OrthoDB" id="9762335at2"/>
<reference evidence="4 5" key="1">
    <citation type="submission" date="2016-10" db="EMBL/GenBank/DDBJ databases">
        <authorList>
            <person name="Cai Z."/>
        </authorList>
    </citation>
    <scope>NUCLEOTIDE SEQUENCE [LARGE SCALE GENOMIC DNA]</scope>
    <source>
        <strain evidence="4 5">CGMCC 1.10826</strain>
    </source>
</reference>
<evidence type="ECO:0000256" key="1">
    <source>
        <dbReference type="ARBA" id="ARBA00008520"/>
    </source>
</evidence>
<dbReference type="GO" id="GO:0042956">
    <property type="term" value="P:maltodextrin transmembrane transport"/>
    <property type="evidence" value="ECO:0007669"/>
    <property type="project" value="TreeGrafter"/>
</dbReference>
<dbReference type="PANTHER" id="PTHR30061">
    <property type="entry name" value="MALTOSE-BINDING PERIPLASMIC PROTEIN"/>
    <property type="match status" value="1"/>
</dbReference>
<accession>A0A2Y9ARF7</accession>
<dbReference type="GO" id="GO:1901982">
    <property type="term" value="F:maltose binding"/>
    <property type="evidence" value="ECO:0007669"/>
    <property type="project" value="TreeGrafter"/>
</dbReference>
<dbReference type="InterPro" id="IPR006059">
    <property type="entry name" value="SBP"/>
</dbReference>
<dbReference type="AlphaFoldDB" id="A0A2Y9ARF7"/>
<dbReference type="Pfam" id="PF13416">
    <property type="entry name" value="SBP_bac_8"/>
    <property type="match status" value="1"/>
</dbReference>
<dbReference type="GO" id="GO:0015768">
    <property type="term" value="P:maltose transport"/>
    <property type="evidence" value="ECO:0007669"/>
    <property type="project" value="TreeGrafter"/>
</dbReference>